<keyword evidence="2" id="KW-1185">Reference proteome</keyword>
<accession>A0ACC1WVU6</accession>
<reference evidence="1 2" key="1">
    <citation type="journal article" date="2023" name="Science">
        <title>Complex scaffold remodeling in plant triterpene biosynthesis.</title>
        <authorList>
            <person name="De La Pena R."/>
            <person name="Hodgson H."/>
            <person name="Liu J.C."/>
            <person name="Stephenson M.J."/>
            <person name="Martin A.C."/>
            <person name="Owen C."/>
            <person name="Harkess A."/>
            <person name="Leebens-Mack J."/>
            <person name="Jimenez L.E."/>
            <person name="Osbourn A."/>
            <person name="Sattely E.S."/>
        </authorList>
    </citation>
    <scope>NUCLEOTIDE SEQUENCE [LARGE SCALE GENOMIC DNA]</scope>
    <source>
        <strain evidence="2">cv. JPN11</strain>
        <tissue evidence="1">Leaf</tissue>
    </source>
</reference>
<protein>
    <submittedName>
        <fullName evidence="1">Protein PHLOEM PROTEIN 2-LIKE like</fullName>
    </submittedName>
</protein>
<evidence type="ECO:0000313" key="2">
    <source>
        <dbReference type="Proteomes" id="UP001164539"/>
    </source>
</evidence>
<comment type="caution">
    <text evidence="1">The sequence shown here is derived from an EMBL/GenBank/DDBJ whole genome shotgun (WGS) entry which is preliminary data.</text>
</comment>
<proteinExistence type="predicted"/>
<sequence length="178" mass="20503">MILTQRTQRKKLKFRVFVTRGLEDHSIMLFAKDMTIIWSDNSQYWKWISVKKPSGATVDAAELLDVCWLEIRARIDTKKLSPGIPYQAGFVVMMKGHAYGWENPVKLGLLFPNGSKKEVHFDLKEIKQRNEWVEIRIGESFTLPKSGGELEISMCGSEGLYWKKGLVIKAVFIRPKNN</sequence>
<dbReference type="Proteomes" id="UP001164539">
    <property type="component" value="Chromosome 13"/>
</dbReference>
<evidence type="ECO:0000313" key="1">
    <source>
        <dbReference type="EMBL" id="KAJ4702544.1"/>
    </source>
</evidence>
<dbReference type="EMBL" id="CM051406">
    <property type="protein sequence ID" value="KAJ4702544.1"/>
    <property type="molecule type" value="Genomic_DNA"/>
</dbReference>
<organism evidence="1 2">
    <name type="scientific">Melia azedarach</name>
    <name type="common">Chinaberry tree</name>
    <dbReference type="NCBI Taxonomy" id="155640"/>
    <lineage>
        <taxon>Eukaryota</taxon>
        <taxon>Viridiplantae</taxon>
        <taxon>Streptophyta</taxon>
        <taxon>Embryophyta</taxon>
        <taxon>Tracheophyta</taxon>
        <taxon>Spermatophyta</taxon>
        <taxon>Magnoliopsida</taxon>
        <taxon>eudicotyledons</taxon>
        <taxon>Gunneridae</taxon>
        <taxon>Pentapetalae</taxon>
        <taxon>rosids</taxon>
        <taxon>malvids</taxon>
        <taxon>Sapindales</taxon>
        <taxon>Meliaceae</taxon>
        <taxon>Melia</taxon>
    </lineage>
</organism>
<name>A0ACC1WVU6_MELAZ</name>
<gene>
    <name evidence="1" type="ORF">OWV82_022583</name>
</gene>